<evidence type="ECO:0000313" key="5">
    <source>
        <dbReference type="Proteomes" id="UP001446337"/>
    </source>
</evidence>
<proteinExistence type="predicted"/>
<feature type="domain" description="CMP/dCMP-type deaminase" evidence="3">
    <location>
        <begin position="8"/>
        <end position="132"/>
    </location>
</feature>
<dbReference type="CDD" id="cd01285">
    <property type="entry name" value="nucleoside_deaminase"/>
    <property type="match status" value="1"/>
</dbReference>
<dbReference type="PANTHER" id="PTHR11079:SF161">
    <property type="entry name" value="CMP_DCMP-TYPE DEAMINASE DOMAIN-CONTAINING PROTEIN"/>
    <property type="match status" value="1"/>
</dbReference>
<dbReference type="EMBL" id="CP154792">
    <property type="protein sequence ID" value="XAN13822.1"/>
    <property type="molecule type" value="Genomic_DNA"/>
</dbReference>
<dbReference type="EC" id="3.5.4.33" evidence="4"/>
<sequence length="159" mass="17121">MPVEDARLTDDALMREAVALARDNMRDGGRPFGAVVAFEGKVVARGVNEILASHDPTAHAEIQAIRHASRALGRPRLDGCVVYASGHPCPMCMAAMHLCGIARAFYAYSNEDGEPYGMSTAAVYAQMALPPDRQSLPLRPLRPAGEDGLYAEWKAASRP</sequence>
<dbReference type="InterPro" id="IPR016193">
    <property type="entry name" value="Cytidine_deaminase-like"/>
</dbReference>
<dbReference type="RefSeq" id="WP_198317920.1">
    <property type="nucleotide sequence ID" value="NZ_CADIKP010000009.1"/>
</dbReference>
<keyword evidence="2" id="KW-0862">Zinc</keyword>
<evidence type="ECO:0000259" key="3">
    <source>
        <dbReference type="PROSITE" id="PS51747"/>
    </source>
</evidence>
<evidence type="ECO:0000256" key="2">
    <source>
        <dbReference type="ARBA" id="ARBA00022833"/>
    </source>
</evidence>
<dbReference type="PROSITE" id="PS51747">
    <property type="entry name" value="CYT_DCMP_DEAMINASES_2"/>
    <property type="match status" value="1"/>
</dbReference>
<dbReference type="PROSITE" id="PS00903">
    <property type="entry name" value="CYT_DCMP_DEAMINASES_1"/>
    <property type="match status" value="1"/>
</dbReference>
<dbReference type="InterPro" id="IPR016192">
    <property type="entry name" value="APOBEC/CMP_deaminase_Zn-bd"/>
</dbReference>
<dbReference type="InterPro" id="IPR002125">
    <property type="entry name" value="CMP_dCMP_dom"/>
</dbReference>
<keyword evidence="4" id="KW-0378">Hydrolase</keyword>
<evidence type="ECO:0000256" key="1">
    <source>
        <dbReference type="ARBA" id="ARBA00022723"/>
    </source>
</evidence>
<dbReference type="Pfam" id="PF00383">
    <property type="entry name" value="dCMP_cyt_deam_1"/>
    <property type="match status" value="1"/>
</dbReference>
<protein>
    <submittedName>
        <fullName evidence="4">Nucleoside deaminase</fullName>
        <ecNumber evidence="4">3.5.4.33</ecNumber>
    </submittedName>
</protein>
<dbReference type="Gene3D" id="3.40.140.10">
    <property type="entry name" value="Cytidine Deaminase, domain 2"/>
    <property type="match status" value="1"/>
</dbReference>
<keyword evidence="5" id="KW-1185">Reference proteome</keyword>
<accession>A0ABZ3FZI0</accession>
<dbReference type="GO" id="GO:0052717">
    <property type="term" value="F:tRNA-specific adenosine-34 deaminase activity"/>
    <property type="evidence" value="ECO:0007669"/>
    <property type="project" value="UniProtKB-EC"/>
</dbReference>
<dbReference type="PANTHER" id="PTHR11079">
    <property type="entry name" value="CYTOSINE DEAMINASE FAMILY MEMBER"/>
    <property type="match status" value="1"/>
</dbReference>
<reference evidence="4 5" key="1">
    <citation type="submission" date="2024-05" db="EMBL/GenBank/DDBJ databases">
        <title>Achromobacter denitrificans. BP1, complete genome.</title>
        <authorList>
            <person name="Zhang B."/>
        </authorList>
    </citation>
    <scope>NUCLEOTIDE SEQUENCE [LARGE SCALE GENOMIC DNA]</scope>
    <source>
        <strain evidence="4 5">BP1</strain>
    </source>
</reference>
<keyword evidence="1" id="KW-0479">Metal-binding</keyword>
<name>A0ABZ3FZI0_ACHDE</name>
<gene>
    <name evidence="4" type="ORF">AAIK43_20805</name>
</gene>
<dbReference type="Proteomes" id="UP001446337">
    <property type="component" value="Chromosome"/>
</dbReference>
<organism evidence="4 5">
    <name type="scientific">Achromobacter denitrificans</name>
    <name type="common">Alcaligenes denitrificans</name>
    <dbReference type="NCBI Taxonomy" id="32002"/>
    <lineage>
        <taxon>Bacteria</taxon>
        <taxon>Pseudomonadati</taxon>
        <taxon>Pseudomonadota</taxon>
        <taxon>Betaproteobacteria</taxon>
        <taxon>Burkholderiales</taxon>
        <taxon>Alcaligenaceae</taxon>
        <taxon>Achromobacter</taxon>
    </lineage>
</organism>
<dbReference type="SUPFAM" id="SSF53927">
    <property type="entry name" value="Cytidine deaminase-like"/>
    <property type="match status" value="1"/>
</dbReference>
<evidence type="ECO:0000313" key="4">
    <source>
        <dbReference type="EMBL" id="XAN13822.1"/>
    </source>
</evidence>